<comment type="caution">
    <text evidence="2">The sequence shown here is derived from an EMBL/GenBank/DDBJ whole genome shotgun (WGS) entry which is preliminary data.</text>
</comment>
<feature type="signal peptide" evidence="1">
    <location>
        <begin position="1"/>
        <end position="23"/>
    </location>
</feature>
<dbReference type="OrthoDB" id="5867994at2"/>
<dbReference type="PROSITE" id="PS51257">
    <property type="entry name" value="PROKAR_LIPOPROTEIN"/>
    <property type="match status" value="1"/>
</dbReference>
<sequence length="180" mass="20138">MKTYSTVLALSITSLLMGCSSIGGDQVSVGSATDVNENITYQIDPITKSRDLQTASYWAKCDEKLDGVGYRYRTSVYQDGREQTELYVRLKSSRGTYGIHKAFNQQGQSYKVKTYQPEIKSDSVVYEHIGIIFSPEQLHQASQTPINLHLIGNNNNCTIIVEQPVSFAFEENLKALLAQK</sequence>
<dbReference type="AlphaFoldDB" id="A0A368LMX3"/>
<dbReference type="Proteomes" id="UP000252479">
    <property type="component" value="Unassembled WGS sequence"/>
</dbReference>
<dbReference type="GeneID" id="303188387"/>
<gene>
    <name evidence="2" type="ORF">CIK83_05620</name>
</gene>
<keyword evidence="3" id="KW-1185">Reference proteome</keyword>
<feature type="chain" id="PRO_5016861349" evidence="1">
    <location>
        <begin position="24"/>
        <end position="180"/>
    </location>
</feature>
<name>A0A368LMX3_9VIBR</name>
<evidence type="ECO:0000313" key="3">
    <source>
        <dbReference type="Proteomes" id="UP000252479"/>
    </source>
</evidence>
<proteinExistence type="predicted"/>
<reference evidence="2 3" key="1">
    <citation type="journal article" date="2017" name="Elife">
        <title>Extensive horizontal gene transfer in cheese-associated bacteria.</title>
        <authorList>
            <person name="Bonham K.S."/>
            <person name="Wolfe B.E."/>
            <person name="Dutton R.J."/>
        </authorList>
    </citation>
    <scope>NUCLEOTIDE SEQUENCE [LARGE SCALE GENOMIC DNA]</scope>
    <source>
        <strain evidence="2 3">JB196</strain>
    </source>
</reference>
<dbReference type="EMBL" id="QPGL01000001">
    <property type="protein sequence ID" value="RCS73136.1"/>
    <property type="molecule type" value="Genomic_DNA"/>
</dbReference>
<dbReference type="RefSeq" id="WP_086963229.1">
    <property type="nucleotide sequence ID" value="NZ_AP018680.1"/>
</dbReference>
<evidence type="ECO:0000313" key="2">
    <source>
        <dbReference type="EMBL" id="RCS73136.1"/>
    </source>
</evidence>
<keyword evidence="1" id="KW-0732">Signal</keyword>
<protein>
    <submittedName>
        <fullName evidence="2">Uncharacterized protein</fullName>
    </submittedName>
</protein>
<accession>A0A368LMX3</accession>
<organism evidence="2 3">
    <name type="scientific">Vibrio casei</name>
    <dbReference type="NCBI Taxonomy" id="673372"/>
    <lineage>
        <taxon>Bacteria</taxon>
        <taxon>Pseudomonadati</taxon>
        <taxon>Pseudomonadota</taxon>
        <taxon>Gammaproteobacteria</taxon>
        <taxon>Vibrionales</taxon>
        <taxon>Vibrionaceae</taxon>
        <taxon>Vibrio</taxon>
    </lineage>
</organism>
<evidence type="ECO:0000256" key="1">
    <source>
        <dbReference type="SAM" id="SignalP"/>
    </source>
</evidence>